<reference evidence="2" key="1">
    <citation type="submission" date="2018-02" db="EMBL/GenBank/DDBJ databases">
        <title>Rhizophora mucronata_Transcriptome.</title>
        <authorList>
            <person name="Meera S.P."/>
            <person name="Sreeshan A."/>
            <person name="Augustine A."/>
        </authorList>
    </citation>
    <scope>NUCLEOTIDE SEQUENCE</scope>
    <source>
        <tissue evidence="2">Leaf</tissue>
    </source>
</reference>
<proteinExistence type="predicted"/>
<name>A0A2P2Q5B0_RHIMU</name>
<sequence length="53" mass="6156">MLPWLVKDDMVNKNVFDARTSLIIISYLVICSLLFYSLLIITLVISFDNWSCD</sequence>
<evidence type="ECO:0000313" key="2">
    <source>
        <dbReference type="EMBL" id="MBX62148.1"/>
    </source>
</evidence>
<keyword evidence="1" id="KW-1133">Transmembrane helix</keyword>
<dbReference type="EMBL" id="GGEC01081664">
    <property type="protein sequence ID" value="MBX62148.1"/>
    <property type="molecule type" value="Transcribed_RNA"/>
</dbReference>
<feature type="transmembrane region" description="Helical" evidence="1">
    <location>
        <begin position="21"/>
        <end position="47"/>
    </location>
</feature>
<organism evidence="2">
    <name type="scientific">Rhizophora mucronata</name>
    <name type="common">Asiatic mangrove</name>
    <dbReference type="NCBI Taxonomy" id="61149"/>
    <lineage>
        <taxon>Eukaryota</taxon>
        <taxon>Viridiplantae</taxon>
        <taxon>Streptophyta</taxon>
        <taxon>Embryophyta</taxon>
        <taxon>Tracheophyta</taxon>
        <taxon>Spermatophyta</taxon>
        <taxon>Magnoliopsida</taxon>
        <taxon>eudicotyledons</taxon>
        <taxon>Gunneridae</taxon>
        <taxon>Pentapetalae</taxon>
        <taxon>rosids</taxon>
        <taxon>fabids</taxon>
        <taxon>Malpighiales</taxon>
        <taxon>Rhizophoraceae</taxon>
        <taxon>Rhizophora</taxon>
    </lineage>
</organism>
<keyword evidence="1" id="KW-0812">Transmembrane</keyword>
<evidence type="ECO:0000256" key="1">
    <source>
        <dbReference type="SAM" id="Phobius"/>
    </source>
</evidence>
<protein>
    <submittedName>
        <fullName evidence="2">Uncharacterized protein</fullName>
    </submittedName>
</protein>
<dbReference type="AlphaFoldDB" id="A0A2P2Q5B0"/>
<keyword evidence="1" id="KW-0472">Membrane</keyword>
<accession>A0A2P2Q5B0</accession>